<proteinExistence type="predicted"/>
<accession>A0AA42TM09</accession>
<feature type="region of interest" description="Disordered" evidence="1">
    <location>
        <begin position="28"/>
        <end position="47"/>
    </location>
</feature>
<dbReference type="RefSeq" id="WP_228705012.1">
    <property type="nucleotide sequence ID" value="NZ_JAOCAP010000029.1"/>
</dbReference>
<name>A0AA42TM09_9ENTR</name>
<protein>
    <submittedName>
        <fullName evidence="2">Uncharacterized protein</fullName>
    </submittedName>
</protein>
<gene>
    <name evidence="2" type="ORF">N5C39_24090</name>
</gene>
<organism evidence="2 3">
    <name type="scientific">Enterobacter bugandensis</name>
    <dbReference type="NCBI Taxonomy" id="881260"/>
    <lineage>
        <taxon>Bacteria</taxon>
        <taxon>Pseudomonadati</taxon>
        <taxon>Pseudomonadota</taxon>
        <taxon>Gammaproteobacteria</taxon>
        <taxon>Enterobacterales</taxon>
        <taxon>Enterobacteriaceae</taxon>
        <taxon>Enterobacter</taxon>
    </lineage>
</organism>
<comment type="caution">
    <text evidence="2">The sequence shown here is derived from an EMBL/GenBank/DDBJ whole genome shotgun (WGS) entry which is preliminary data.</text>
</comment>
<evidence type="ECO:0000256" key="1">
    <source>
        <dbReference type="SAM" id="MobiDB-lite"/>
    </source>
</evidence>
<evidence type="ECO:0000313" key="2">
    <source>
        <dbReference type="EMBL" id="MDH1321451.1"/>
    </source>
</evidence>
<dbReference type="Proteomes" id="UP001158416">
    <property type="component" value="Unassembled WGS sequence"/>
</dbReference>
<evidence type="ECO:0000313" key="3">
    <source>
        <dbReference type="Proteomes" id="UP001158416"/>
    </source>
</evidence>
<reference evidence="2" key="1">
    <citation type="submission" date="2022-09" db="EMBL/GenBank/DDBJ databases">
        <title>Intensive care unit water sources are persistently colonized with multi-drug resistant bacteria and are the site of extensive horizontal gene transfer of antibiotic resistance genes.</title>
        <authorList>
            <person name="Diorio-Toth L."/>
        </authorList>
    </citation>
    <scope>NUCLEOTIDE SEQUENCE</scope>
    <source>
        <strain evidence="2">GD03936</strain>
    </source>
</reference>
<dbReference type="EMBL" id="JAOCAP010000029">
    <property type="protein sequence ID" value="MDH1321451.1"/>
    <property type="molecule type" value="Genomic_DNA"/>
</dbReference>
<sequence>MGIPVQHHRRKNIRRTTQSVIVTPERPVKRCSRTPAGGASARPLAAGPWPAEGVFAREQAAAE</sequence>
<dbReference type="AlphaFoldDB" id="A0AA42TM09"/>